<reference evidence="3 4" key="1">
    <citation type="submission" date="2019-01" db="EMBL/GenBank/DDBJ databases">
        <authorList>
            <person name="Ferrante I. M."/>
        </authorList>
    </citation>
    <scope>NUCLEOTIDE SEQUENCE [LARGE SCALE GENOMIC DNA]</scope>
    <source>
        <strain evidence="3 4">B856</strain>
    </source>
</reference>
<dbReference type="InterPro" id="IPR046345">
    <property type="entry name" value="TraB_PrgY-like"/>
</dbReference>
<accession>A0A448ZQ70</accession>
<feature type="compositionally biased region" description="Acidic residues" evidence="1">
    <location>
        <begin position="163"/>
        <end position="172"/>
    </location>
</feature>
<proteinExistence type="predicted"/>
<keyword evidence="2" id="KW-0732">Signal</keyword>
<dbReference type="AlphaFoldDB" id="A0A448ZQ70"/>
<gene>
    <name evidence="3" type="ORF">PSNMU_V1.4_AUG-EV-PASAV3_0112820</name>
</gene>
<protein>
    <submittedName>
        <fullName evidence="3">Uncharacterized protein</fullName>
    </submittedName>
</protein>
<feature type="region of interest" description="Disordered" evidence="1">
    <location>
        <begin position="157"/>
        <end position="180"/>
    </location>
</feature>
<dbReference type="OrthoDB" id="193600at2759"/>
<evidence type="ECO:0000313" key="4">
    <source>
        <dbReference type="Proteomes" id="UP000291116"/>
    </source>
</evidence>
<evidence type="ECO:0000256" key="2">
    <source>
        <dbReference type="SAM" id="SignalP"/>
    </source>
</evidence>
<feature type="signal peptide" evidence="2">
    <location>
        <begin position="1"/>
        <end position="33"/>
    </location>
</feature>
<organism evidence="3 4">
    <name type="scientific">Pseudo-nitzschia multistriata</name>
    <dbReference type="NCBI Taxonomy" id="183589"/>
    <lineage>
        <taxon>Eukaryota</taxon>
        <taxon>Sar</taxon>
        <taxon>Stramenopiles</taxon>
        <taxon>Ochrophyta</taxon>
        <taxon>Bacillariophyta</taxon>
        <taxon>Bacillariophyceae</taxon>
        <taxon>Bacillariophycidae</taxon>
        <taxon>Bacillariales</taxon>
        <taxon>Bacillariaceae</taxon>
        <taxon>Pseudo-nitzschia</taxon>
    </lineage>
</organism>
<evidence type="ECO:0000313" key="3">
    <source>
        <dbReference type="EMBL" id="VEU44202.1"/>
    </source>
</evidence>
<dbReference type="PANTHER" id="PTHR21530">
    <property type="entry name" value="PHEROMONE SHUTDOWN PROTEIN"/>
    <property type="match status" value="1"/>
</dbReference>
<dbReference type="EMBL" id="CAACVS010000627">
    <property type="protein sequence ID" value="VEU44202.1"/>
    <property type="molecule type" value="Genomic_DNA"/>
</dbReference>
<keyword evidence="4" id="KW-1185">Reference proteome</keyword>
<evidence type="ECO:0000256" key="1">
    <source>
        <dbReference type="SAM" id="MobiDB-lite"/>
    </source>
</evidence>
<sequence>MIAAAAPVGGSARAGMAFVAFLWLALFVSTCQSFLPQMQTNQKYPFRYANEETTEVGEPSSSSIGSPLSSWFPEDRQILRFREPTTNVTVLLIGSMHYNPASINLVETTVEKLGEQGELASVIIESCDIRWNKTQEMLQKKEEKQRQRLEATNRWKQSLGWPLEDDDSEGNDGAETSRVTQLQPLSNDKDFLGNEMRAAWEVASKYQRPTVLGDQRINATVDALKASLKETASDLLLGGPGGWKRSFDEIGANWNETIPMAPLSLSSSQETDVALREGDDDYLSAVAFFDPRLLISLPVSLVKYPLSFLVKDPIPVGTFFALLAALNLYGSGSLDLDPGSADGLSSTLLAAASAVLSAGTADATWKDYVLSVGIAVLETVLFARLLLKPLLADRNEILARSVLDQCALYATNGKAAGNSNNWLSRLISSPPTFGEQALGEREPEVGIVYVPGTDPETLMNGDYDSPEPGDKEKVVVAVLGMAHCNGVMKLLKEQRV</sequence>
<feature type="chain" id="PRO_5019566530" evidence="2">
    <location>
        <begin position="34"/>
        <end position="496"/>
    </location>
</feature>
<dbReference type="PANTHER" id="PTHR21530:SF7">
    <property type="entry name" value="TRAB DOMAIN-CONTAINING PROTEIN"/>
    <property type="match status" value="1"/>
</dbReference>
<dbReference type="Proteomes" id="UP000291116">
    <property type="component" value="Unassembled WGS sequence"/>
</dbReference>
<name>A0A448ZQ70_9STRA</name>